<accession>A0A9Q0RFM7</accession>
<proteinExistence type="predicted"/>
<protein>
    <submittedName>
        <fullName evidence="4">Ankyrin repeat domain-containing protein</fullName>
    </submittedName>
</protein>
<dbReference type="AlphaFoldDB" id="A0A9Q0RFM7"/>
<evidence type="ECO:0000313" key="5">
    <source>
        <dbReference type="Proteomes" id="UP001149090"/>
    </source>
</evidence>
<dbReference type="Gene3D" id="1.25.40.20">
    <property type="entry name" value="Ankyrin repeat-containing domain"/>
    <property type="match status" value="2"/>
</dbReference>
<feature type="repeat" description="ANK" evidence="3">
    <location>
        <begin position="69"/>
        <end position="102"/>
    </location>
</feature>
<dbReference type="InterPro" id="IPR002110">
    <property type="entry name" value="Ankyrin_rpt"/>
</dbReference>
<dbReference type="Pfam" id="PF12796">
    <property type="entry name" value="Ank_2"/>
    <property type="match status" value="1"/>
</dbReference>
<dbReference type="SUPFAM" id="SSF48403">
    <property type="entry name" value="Ankyrin repeat"/>
    <property type="match status" value="1"/>
</dbReference>
<dbReference type="InterPro" id="IPR036770">
    <property type="entry name" value="Ankyrin_rpt-contain_sf"/>
</dbReference>
<keyword evidence="2 3" id="KW-0040">ANK repeat</keyword>
<dbReference type="SMART" id="SM00248">
    <property type="entry name" value="ANK"/>
    <property type="match status" value="5"/>
</dbReference>
<reference evidence="4" key="1">
    <citation type="submission" date="2022-10" db="EMBL/GenBank/DDBJ databases">
        <title>Novel sulphate-reducing endosymbionts in the free-living metamonad Anaeramoeba.</title>
        <authorList>
            <person name="Jerlstrom-Hultqvist J."/>
            <person name="Cepicka I."/>
            <person name="Gallot-Lavallee L."/>
            <person name="Salas-Leiva D."/>
            <person name="Curtis B.A."/>
            <person name="Zahonova K."/>
            <person name="Pipaliya S."/>
            <person name="Dacks J."/>
            <person name="Roger A.J."/>
        </authorList>
    </citation>
    <scope>NUCLEOTIDE SEQUENCE</scope>
    <source>
        <strain evidence="4">BMAN</strain>
    </source>
</reference>
<evidence type="ECO:0000313" key="4">
    <source>
        <dbReference type="EMBL" id="KAJ5079076.1"/>
    </source>
</evidence>
<keyword evidence="1" id="KW-0677">Repeat</keyword>
<evidence type="ECO:0000256" key="2">
    <source>
        <dbReference type="ARBA" id="ARBA00023043"/>
    </source>
</evidence>
<dbReference type="EMBL" id="JAPDFW010000041">
    <property type="protein sequence ID" value="KAJ5079076.1"/>
    <property type="molecule type" value="Genomic_DNA"/>
</dbReference>
<feature type="repeat" description="ANK" evidence="3">
    <location>
        <begin position="133"/>
        <end position="166"/>
    </location>
</feature>
<dbReference type="PROSITE" id="PS50088">
    <property type="entry name" value="ANK_REPEAT"/>
    <property type="match status" value="3"/>
</dbReference>
<evidence type="ECO:0000256" key="3">
    <source>
        <dbReference type="PROSITE-ProRule" id="PRU00023"/>
    </source>
</evidence>
<gene>
    <name evidence="4" type="ORF">M0811_14646</name>
</gene>
<sequence>MEILLKKKILEIFKTDNLEQLKSFLPQNIKPNAVIDGDTLLHLVCGFRPKGTEIIKWLLNNNCSVSKKNGHNPFLIACRNQASLNVIKLLLESGADIHVNDMNTPLHYLVMWKESIDTLKFLLEKGIDPNSKNGLTPLHLACICGSEIEKVKLLLGYGADILAEENGITPIDYATSWASNKDILSLFFLHAESKNIKINKEKLVLLAKRTGLSQEVLDIIDNEEKINKSKTFRR</sequence>
<keyword evidence="5" id="KW-1185">Reference proteome</keyword>
<dbReference type="PROSITE" id="PS50297">
    <property type="entry name" value="ANK_REP_REGION"/>
    <property type="match status" value="2"/>
</dbReference>
<dbReference type="PANTHER" id="PTHR24198:SF165">
    <property type="entry name" value="ANKYRIN REPEAT-CONTAINING PROTEIN-RELATED"/>
    <property type="match status" value="1"/>
</dbReference>
<dbReference type="OrthoDB" id="194358at2759"/>
<evidence type="ECO:0000256" key="1">
    <source>
        <dbReference type="ARBA" id="ARBA00022737"/>
    </source>
</evidence>
<organism evidence="4 5">
    <name type="scientific">Anaeramoeba ignava</name>
    <name type="common">Anaerobic marine amoeba</name>
    <dbReference type="NCBI Taxonomy" id="1746090"/>
    <lineage>
        <taxon>Eukaryota</taxon>
        <taxon>Metamonada</taxon>
        <taxon>Anaeramoebidae</taxon>
        <taxon>Anaeramoeba</taxon>
    </lineage>
</organism>
<feature type="repeat" description="ANK" evidence="3">
    <location>
        <begin position="101"/>
        <end position="134"/>
    </location>
</feature>
<dbReference type="Proteomes" id="UP001149090">
    <property type="component" value="Unassembled WGS sequence"/>
</dbReference>
<dbReference type="PANTHER" id="PTHR24198">
    <property type="entry name" value="ANKYRIN REPEAT AND PROTEIN KINASE DOMAIN-CONTAINING PROTEIN"/>
    <property type="match status" value="1"/>
</dbReference>
<name>A0A9Q0RFM7_ANAIG</name>
<comment type="caution">
    <text evidence="4">The sequence shown here is derived from an EMBL/GenBank/DDBJ whole genome shotgun (WGS) entry which is preliminary data.</text>
</comment>